<protein>
    <submittedName>
        <fullName evidence="1">Uncharacterized protein</fullName>
    </submittedName>
</protein>
<keyword evidence="3" id="KW-1185">Reference proteome</keyword>
<evidence type="ECO:0000313" key="4">
    <source>
        <dbReference type="Proteomes" id="UP000325313"/>
    </source>
</evidence>
<evidence type="ECO:0000313" key="1">
    <source>
        <dbReference type="EMBL" id="KAA1096794.1"/>
    </source>
</evidence>
<dbReference type="AlphaFoldDB" id="A0A5B0P863"/>
<evidence type="ECO:0000313" key="2">
    <source>
        <dbReference type="EMBL" id="KAA1108071.1"/>
    </source>
</evidence>
<organism evidence="1 3">
    <name type="scientific">Puccinia graminis f. sp. tritici</name>
    <dbReference type="NCBI Taxonomy" id="56615"/>
    <lineage>
        <taxon>Eukaryota</taxon>
        <taxon>Fungi</taxon>
        <taxon>Dikarya</taxon>
        <taxon>Basidiomycota</taxon>
        <taxon>Pucciniomycotina</taxon>
        <taxon>Pucciniomycetes</taxon>
        <taxon>Pucciniales</taxon>
        <taxon>Pucciniaceae</taxon>
        <taxon>Puccinia</taxon>
    </lineage>
</organism>
<comment type="caution">
    <text evidence="1">The sequence shown here is derived from an EMBL/GenBank/DDBJ whole genome shotgun (WGS) entry which is preliminary data.</text>
</comment>
<evidence type="ECO:0000313" key="3">
    <source>
        <dbReference type="Proteomes" id="UP000324748"/>
    </source>
</evidence>
<sequence>MCTRGGSVYIRGLNTRMKRKAPETERQPAGQPWEIIDVNKIEASQDSGAGSNKRSWVWNHFKEHNGEAVCQVITYLSIPATSAALEQVFSTGRRVISWQ</sequence>
<name>A0A5B0P863_PUCGR</name>
<dbReference type="EMBL" id="VSWC01000067">
    <property type="protein sequence ID" value="KAA1096794.1"/>
    <property type="molecule type" value="Genomic_DNA"/>
</dbReference>
<dbReference type="OrthoDB" id="1715602at2759"/>
<accession>A0A5B0P863</accession>
<dbReference type="Proteomes" id="UP000324748">
    <property type="component" value="Unassembled WGS sequence"/>
</dbReference>
<dbReference type="EMBL" id="VDEP01000306">
    <property type="protein sequence ID" value="KAA1108071.1"/>
    <property type="molecule type" value="Genomic_DNA"/>
</dbReference>
<proteinExistence type="predicted"/>
<reference evidence="3 4" key="1">
    <citation type="submission" date="2019-05" db="EMBL/GenBank/DDBJ databases">
        <title>Emergence of the Ug99 lineage of the wheat stem rust pathogen through somatic hybridization.</title>
        <authorList>
            <person name="Li F."/>
            <person name="Upadhyaya N.M."/>
            <person name="Sperschneider J."/>
            <person name="Matny O."/>
            <person name="Nguyen-Phuc H."/>
            <person name="Mago R."/>
            <person name="Raley C."/>
            <person name="Miller M.E."/>
            <person name="Silverstein K.A.T."/>
            <person name="Henningsen E."/>
            <person name="Hirsch C.D."/>
            <person name="Visser B."/>
            <person name="Pretorius Z.A."/>
            <person name="Steffenson B.J."/>
            <person name="Schwessinger B."/>
            <person name="Dodds P.N."/>
            <person name="Figueroa M."/>
        </authorList>
    </citation>
    <scope>NUCLEOTIDE SEQUENCE [LARGE SCALE GENOMIC DNA]</scope>
    <source>
        <strain evidence="1">21-0</strain>
        <strain evidence="2 4">Ug99</strain>
    </source>
</reference>
<gene>
    <name evidence="1" type="ORF">PGT21_028939</name>
    <name evidence="2" type="ORF">PGTUg99_027853</name>
</gene>
<dbReference type="Proteomes" id="UP000325313">
    <property type="component" value="Unassembled WGS sequence"/>
</dbReference>